<evidence type="ECO:0000256" key="2">
    <source>
        <dbReference type="RuleBase" id="RU362080"/>
    </source>
</evidence>
<comment type="function">
    <text evidence="2">Antitoxin component of a type II toxin-antitoxin (TA) system.</text>
</comment>
<reference evidence="3 4" key="1">
    <citation type="journal article" date="2015" name="Nature">
        <title>rRNA introns, odd ribosomes, and small enigmatic genomes across a large radiation of phyla.</title>
        <authorList>
            <person name="Brown C.T."/>
            <person name="Hug L.A."/>
            <person name="Thomas B.C."/>
            <person name="Sharon I."/>
            <person name="Castelle C.J."/>
            <person name="Singh A."/>
            <person name="Wilkins M.J."/>
            <person name="Williams K.H."/>
            <person name="Banfield J.F."/>
        </authorList>
    </citation>
    <scope>NUCLEOTIDE SEQUENCE [LARGE SCALE GENOMIC DNA]</scope>
</reference>
<sequence length="84" mass="10243">MLKNISMLDLRKRPGQVLDETFYKKYRFVVNRNKKAMAVIIPLEDFKRYFEDEDIELYSKQRIKEFLKEDRLSPSQLKLLKSQK</sequence>
<dbReference type="Proteomes" id="UP000034873">
    <property type="component" value="Unassembled WGS sequence"/>
</dbReference>
<name>A0A0G1R218_UNCKA</name>
<dbReference type="InterPro" id="IPR006442">
    <property type="entry name" value="Antitoxin_Phd/YefM"/>
</dbReference>
<evidence type="ECO:0000313" key="3">
    <source>
        <dbReference type="EMBL" id="KKU51214.1"/>
    </source>
</evidence>
<protein>
    <recommendedName>
        <fullName evidence="2">Antitoxin</fullName>
    </recommendedName>
</protein>
<accession>A0A0G1R218</accession>
<dbReference type="Pfam" id="PF02604">
    <property type="entry name" value="PhdYeFM_antitox"/>
    <property type="match status" value="1"/>
</dbReference>
<comment type="similarity">
    <text evidence="1 2">Belongs to the phD/YefM antitoxin family.</text>
</comment>
<proteinExistence type="inferred from homology"/>
<dbReference type="EMBL" id="LCNH01000005">
    <property type="protein sequence ID" value="KKU51214.1"/>
    <property type="molecule type" value="Genomic_DNA"/>
</dbReference>
<dbReference type="InterPro" id="IPR036165">
    <property type="entry name" value="YefM-like_sf"/>
</dbReference>
<dbReference type="AlphaFoldDB" id="A0A0G1R218"/>
<evidence type="ECO:0000313" key="4">
    <source>
        <dbReference type="Proteomes" id="UP000034873"/>
    </source>
</evidence>
<gene>
    <name evidence="3" type="ORF">UX73_C0005G0002</name>
</gene>
<evidence type="ECO:0000256" key="1">
    <source>
        <dbReference type="ARBA" id="ARBA00009981"/>
    </source>
</evidence>
<dbReference type="STRING" id="1619122.UX73_C0005G0002"/>
<dbReference type="SUPFAM" id="SSF143120">
    <property type="entry name" value="YefM-like"/>
    <property type="match status" value="1"/>
</dbReference>
<organism evidence="3 4">
    <name type="scientific">candidate division WWE3 bacterium GW2011_GWC1_47_10</name>
    <dbReference type="NCBI Taxonomy" id="1619122"/>
    <lineage>
        <taxon>Bacteria</taxon>
        <taxon>Katanobacteria</taxon>
    </lineage>
</organism>
<comment type="caution">
    <text evidence="3">The sequence shown here is derived from an EMBL/GenBank/DDBJ whole genome shotgun (WGS) entry which is preliminary data.</text>
</comment>